<dbReference type="InterPro" id="IPR050624">
    <property type="entry name" value="HTH-type_Tx_Regulator"/>
</dbReference>
<dbReference type="GO" id="GO:0003677">
    <property type="term" value="F:DNA binding"/>
    <property type="evidence" value="ECO:0007669"/>
    <property type="project" value="UniProtKB-UniRule"/>
</dbReference>
<evidence type="ECO:0000256" key="2">
    <source>
        <dbReference type="ARBA" id="ARBA00023125"/>
    </source>
</evidence>
<evidence type="ECO:0000259" key="4">
    <source>
        <dbReference type="PROSITE" id="PS50977"/>
    </source>
</evidence>
<dbReference type="SUPFAM" id="SSF46689">
    <property type="entry name" value="Homeodomain-like"/>
    <property type="match status" value="1"/>
</dbReference>
<dbReference type="EMBL" id="QQAY01000006">
    <property type="protein sequence ID" value="RDI41910.1"/>
    <property type="molecule type" value="Genomic_DNA"/>
</dbReference>
<evidence type="ECO:0000256" key="3">
    <source>
        <dbReference type="PROSITE-ProRule" id="PRU00335"/>
    </source>
</evidence>
<dbReference type="PANTHER" id="PTHR43479:SF11">
    <property type="entry name" value="ACREF_ENVCD OPERON REPRESSOR-RELATED"/>
    <property type="match status" value="1"/>
</dbReference>
<feature type="domain" description="HTH tetR-type" evidence="4">
    <location>
        <begin position="15"/>
        <end position="75"/>
    </location>
</feature>
<dbReference type="PROSITE" id="PS50977">
    <property type="entry name" value="HTH_TETR_2"/>
    <property type="match status" value="1"/>
</dbReference>
<protein>
    <submittedName>
        <fullName evidence="5">TetR family transcriptional regulator</fullName>
    </submittedName>
</protein>
<reference evidence="5 6" key="1">
    <citation type="submission" date="2018-07" db="EMBL/GenBank/DDBJ databases">
        <title>Genomic Encyclopedia of Type Strains, Phase IV (KMG-IV): sequencing the most valuable type-strain genomes for metagenomic binning, comparative biology and taxonomic classification.</title>
        <authorList>
            <person name="Goeker M."/>
        </authorList>
    </citation>
    <scope>NUCLEOTIDE SEQUENCE [LARGE SCALE GENOMIC DNA]</scope>
    <source>
        <strain evidence="5 6">DSM 25281</strain>
    </source>
</reference>
<organism evidence="5 6">
    <name type="scientific">Falsibacillus pallidus</name>
    <dbReference type="NCBI Taxonomy" id="493781"/>
    <lineage>
        <taxon>Bacteria</taxon>
        <taxon>Bacillati</taxon>
        <taxon>Bacillota</taxon>
        <taxon>Bacilli</taxon>
        <taxon>Bacillales</taxon>
        <taxon>Bacillaceae</taxon>
        <taxon>Falsibacillus</taxon>
    </lineage>
</organism>
<dbReference type="InterPro" id="IPR009057">
    <property type="entry name" value="Homeodomain-like_sf"/>
</dbReference>
<name>A0A370GF53_9BACI</name>
<feature type="DNA-binding region" description="H-T-H motif" evidence="3">
    <location>
        <begin position="38"/>
        <end position="57"/>
    </location>
</feature>
<comment type="caution">
    <text evidence="5">The sequence shown here is derived from an EMBL/GenBank/DDBJ whole genome shotgun (WGS) entry which is preliminary data.</text>
</comment>
<dbReference type="AlphaFoldDB" id="A0A370GF53"/>
<dbReference type="OrthoDB" id="9814200at2"/>
<dbReference type="InterPro" id="IPR001647">
    <property type="entry name" value="HTH_TetR"/>
</dbReference>
<accession>A0A370GF53</accession>
<sequence>MDSKDKRNFEKGEHVETRNAIIKTAHDLFMEYGYRSVSTRQIADLCGLTQPALYHHFTNKKELYIEVIRETIFKTQTAVQRILKRPQSLRERLQQYAYYMMLNHHEDLNQMFHDIEHQLDAASQAQIYQWWMNGYLMPVVAVFEEAAKEGKLQNQYRFGATPIDAAHFLLSLIKSSMEPSKFLKDSSKSRQEAAEEKSHMIVDVLLYGLS</sequence>
<keyword evidence="2 3" id="KW-0238">DNA-binding</keyword>
<dbReference type="Pfam" id="PF00440">
    <property type="entry name" value="TetR_N"/>
    <property type="match status" value="1"/>
</dbReference>
<gene>
    <name evidence="5" type="ORF">DFR59_10669</name>
</gene>
<keyword evidence="1" id="KW-0678">Repressor</keyword>
<proteinExistence type="predicted"/>
<dbReference type="Gene3D" id="1.10.357.10">
    <property type="entry name" value="Tetracycline Repressor, domain 2"/>
    <property type="match status" value="1"/>
</dbReference>
<evidence type="ECO:0000313" key="6">
    <source>
        <dbReference type="Proteomes" id="UP000255326"/>
    </source>
</evidence>
<dbReference type="PANTHER" id="PTHR43479">
    <property type="entry name" value="ACREF/ENVCD OPERON REPRESSOR-RELATED"/>
    <property type="match status" value="1"/>
</dbReference>
<dbReference type="PROSITE" id="PS01081">
    <property type="entry name" value="HTH_TETR_1"/>
    <property type="match status" value="1"/>
</dbReference>
<dbReference type="InterPro" id="IPR023772">
    <property type="entry name" value="DNA-bd_HTH_TetR-type_CS"/>
</dbReference>
<dbReference type="PRINTS" id="PR00455">
    <property type="entry name" value="HTHTETR"/>
</dbReference>
<dbReference type="Proteomes" id="UP000255326">
    <property type="component" value="Unassembled WGS sequence"/>
</dbReference>
<keyword evidence="6" id="KW-1185">Reference proteome</keyword>
<evidence type="ECO:0000256" key="1">
    <source>
        <dbReference type="ARBA" id="ARBA00022491"/>
    </source>
</evidence>
<dbReference type="RefSeq" id="WP_114745797.1">
    <property type="nucleotide sequence ID" value="NZ_QQAY01000006.1"/>
</dbReference>
<evidence type="ECO:0000313" key="5">
    <source>
        <dbReference type="EMBL" id="RDI41910.1"/>
    </source>
</evidence>
<dbReference type="Gene3D" id="1.10.10.60">
    <property type="entry name" value="Homeodomain-like"/>
    <property type="match status" value="1"/>
</dbReference>